<dbReference type="EMBL" id="VWEQ01000152">
    <property type="protein sequence ID" value="KAA4743141.1"/>
    <property type="molecule type" value="Genomic_DNA"/>
</dbReference>
<evidence type="ECO:0000256" key="11">
    <source>
        <dbReference type="ARBA" id="ARBA00060730"/>
    </source>
</evidence>
<evidence type="ECO:0000256" key="6">
    <source>
        <dbReference type="ARBA" id="ARBA00022619"/>
    </source>
</evidence>
<dbReference type="UniPathway" id="UPA00275">
    <property type="reaction ID" value="UER00399"/>
</dbReference>
<feature type="non-terminal residue" evidence="13">
    <location>
        <position position="200"/>
    </location>
</feature>
<dbReference type="EC" id="4.1.99.12" evidence="4 12"/>
<evidence type="ECO:0000256" key="3">
    <source>
        <dbReference type="ARBA" id="ARBA00011738"/>
    </source>
</evidence>
<evidence type="ECO:0000256" key="2">
    <source>
        <dbReference type="ARBA" id="ARBA00004904"/>
    </source>
</evidence>
<evidence type="ECO:0000313" key="13">
    <source>
        <dbReference type="EMBL" id="KAA4743141.1"/>
    </source>
</evidence>
<comment type="cofactor">
    <cofactor evidence="12">
        <name>Mg(2+)</name>
        <dbReference type="ChEBI" id="CHEBI:18420"/>
    </cofactor>
    <cofactor evidence="12">
        <name>Mn(2+)</name>
        <dbReference type="ChEBI" id="CHEBI:29035"/>
    </cofactor>
    <text evidence="12">Binds 2 divalent metal cations per subunit. Magnesium or manganese.</text>
</comment>
<evidence type="ECO:0000256" key="4">
    <source>
        <dbReference type="ARBA" id="ARBA00012153"/>
    </source>
</evidence>
<dbReference type="GO" id="GO:0046872">
    <property type="term" value="F:metal ion binding"/>
    <property type="evidence" value="ECO:0007669"/>
    <property type="project" value="UniProtKB-KW"/>
</dbReference>
<evidence type="ECO:0000256" key="5">
    <source>
        <dbReference type="ARBA" id="ARBA00018836"/>
    </source>
</evidence>
<dbReference type="GO" id="GO:0009231">
    <property type="term" value="P:riboflavin biosynthetic process"/>
    <property type="evidence" value="ECO:0007669"/>
    <property type="project" value="UniProtKB-UniPathway"/>
</dbReference>
<name>A0A6L3GLF7_BACFG</name>
<evidence type="ECO:0000256" key="8">
    <source>
        <dbReference type="ARBA" id="ARBA00022842"/>
    </source>
</evidence>
<gene>
    <name evidence="13" type="primary">ribB</name>
    <name evidence="13" type="ORF">F3B44_25540</name>
</gene>
<accession>A0A6L3GLF7</accession>
<keyword evidence="8 12" id="KW-0460">Magnesium</keyword>
<dbReference type="GO" id="GO:0005829">
    <property type="term" value="C:cytosol"/>
    <property type="evidence" value="ECO:0007669"/>
    <property type="project" value="TreeGrafter"/>
</dbReference>
<keyword evidence="9 12" id="KW-0464">Manganese</keyword>
<dbReference type="Proteomes" id="UP000479773">
    <property type="component" value="Unassembled WGS sequence"/>
</dbReference>
<evidence type="ECO:0000256" key="7">
    <source>
        <dbReference type="ARBA" id="ARBA00022723"/>
    </source>
</evidence>
<evidence type="ECO:0000256" key="10">
    <source>
        <dbReference type="ARBA" id="ARBA00023239"/>
    </source>
</evidence>
<comment type="similarity">
    <text evidence="11 12">Belongs to the DHBP synthase family.</text>
</comment>
<dbReference type="AlphaFoldDB" id="A0A6L3GLF7"/>
<keyword evidence="6 12" id="KW-0686">Riboflavin biosynthesis</keyword>
<comment type="subunit">
    <text evidence="3 12">Homodimer.</text>
</comment>
<dbReference type="GO" id="GO:0008686">
    <property type="term" value="F:3,4-dihydroxy-2-butanone-4-phosphate synthase activity"/>
    <property type="evidence" value="ECO:0007669"/>
    <property type="project" value="UniProtKB-EC"/>
</dbReference>
<dbReference type="SUPFAM" id="SSF55821">
    <property type="entry name" value="YrdC/RibB"/>
    <property type="match status" value="1"/>
</dbReference>
<dbReference type="PANTHER" id="PTHR21327">
    <property type="entry name" value="GTP CYCLOHYDROLASE II-RELATED"/>
    <property type="match status" value="1"/>
</dbReference>
<organism evidence="13 14">
    <name type="scientific">Bacteroides fragilis</name>
    <dbReference type="NCBI Taxonomy" id="817"/>
    <lineage>
        <taxon>Bacteria</taxon>
        <taxon>Pseudomonadati</taxon>
        <taxon>Bacteroidota</taxon>
        <taxon>Bacteroidia</taxon>
        <taxon>Bacteroidales</taxon>
        <taxon>Bacteroidaceae</taxon>
        <taxon>Bacteroides</taxon>
    </lineage>
</organism>
<dbReference type="InterPro" id="IPR000422">
    <property type="entry name" value="DHBP_synthase_RibB"/>
</dbReference>
<reference evidence="13 14" key="1">
    <citation type="journal article" date="2019" name="Nat. Med.">
        <title>A library of human gut bacterial isolates paired with longitudinal multiomics data enables mechanistic microbiome research.</title>
        <authorList>
            <person name="Poyet M."/>
            <person name="Groussin M."/>
            <person name="Gibbons S.M."/>
            <person name="Avila-Pacheco J."/>
            <person name="Jiang X."/>
            <person name="Kearney S.M."/>
            <person name="Perrotta A.R."/>
            <person name="Berdy B."/>
            <person name="Zhao S."/>
            <person name="Lieberman T.D."/>
            <person name="Swanson P.K."/>
            <person name="Smith M."/>
            <person name="Roesemann S."/>
            <person name="Alexander J.E."/>
            <person name="Rich S.A."/>
            <person name="Livny J."/>
            <person name="Vlamakis H."/>
            <person name="Clish C."/>
            <person name="Bullock K."/>
            <person name="Deik A."/>
            <person name="Scott J."/>
            <person name="Pierce K.A."/>
            <person name="Xavier R.J."/>
            <person name="Alm E.J."/>
        </authorList>
    </citation>
    <scope>NUCLEOTIDE SEQUENCE [LARGE SCALE GENOMIC DNA]</scope>
    <source>
        <strain evidence="13 14">BIOML-A106</strain>
    </source>
</reference>
<keyword evidence="10 12" id="KW-0456">Lyase</keyword>
<dbReference type="PANTHER" id="PTHR21327:SF38">
    <property type="entry name" value="3,4-DIHYDROXY-2-BUTANONE 4-PHOSPHATE SYNTHASE"/>
    <property type="match status" value="1"/>
</dbReference>
<dbReference type="InterPro" id="IPR017945">
    <property type="entry name" value="DHBP_synth_RibB-like_a/b_dom"/>
</dbReference>
<comment type="catalytic activity">
    <reaction evidence="12">
        <text>D-ribulose 5-phosphate = (2S)-2-hydroxy-3-oxobutyl phosphate + formate + H(+)</text>
        <dbReference type="Rhea" id="RHEA:18457"/>
        <dbReference type="ChEBI" id="CHEBI:15378"/>
        <dbReference type="ChEBI" id="CHEBI:15740"/>
        <dbReference type="ChEBI" id="CHEBI:58121"/>
        <dbReference type="ChEBI" id="CHEBI:58830"/>
        <dbReference type="EC" id="4.1.99.12"/>
    </reaction>
</comment>
<evidence type="ECO:0000313" key="14">
    <source>
        <dbReference type="Proteomes" id="UP000479773"/>
    </source>
</evidence>
<comment type="function">
    <text evidence="1 12">Catalyzes the conversion of D-ribulose 5-phosphate to formate and 3,4-dihydroxy-2-butanone 4-phosphate.</text>
</comment>
<proteinExistence type="inferred from homology"/>
<evidence type="ECO:0000256" key="12">
    <source>
        <dbReference type="RuleBase" id="RU003843"/>
    </source>
</evidence>
<protein>
    <recommendedName>
        <fullName evidence="5 12">3,4-dihydroxy-2-butanone 4-phosphate synthase</fullName>
        <shortName evidence="12">DHBP synthase</shortName>
        <ecNumber evidence="4 12">4.1.99.12</ecNumber>
    </recommendedName>
</protein>
<dbReference type="Pfam" id="PF00926">
    <property type="entry name" value="DHBP_synthase"/>
    <property type="match status" value="1"/>
</dbReference>
<dbReference type="NCBIfam" id="TIGR00506">
    <property type="entry name" value="ribB"/>
    <property type="match status" value="1"/>
</dbReference>
<evidence type="ECO:0000256" key="9">
    <source>
        <dbReference type="ARBA" id="ARBA00023211"/>
    </source>
</evidence>
<dbReference type="Gene3D" id="3.90.870.10">
    <property type="entry name" value="DHBP synthase"/>
    <property type="match status" value="1"/>
</dbReference>
<comment type="caution">
    <text evidence="13">The sequence shown here is derived from an EMBL/GenBank/DDBJ whole genome shotgun (WGS) entry which is preliminary data.</text>
</comment>
<comment type="pathway">
    <text evidence="2 12">Cofactor biosynthesis; riboflavin biosynthesis; 2-hydroxy-3-oxobutyl phosphate from D-ribulose 5-phosphate: step 1/1.</text>
</comment>
<dbReference type="FunFam" id="3.90.870.10:FF:000002">
    <property type="entry name" value="3,4-dihydroxy-2-butanone 4-phosphate synthase"/>
    <property type="match status" value="1"/>
</dbReference>
<sequence length="200" mass="21690">MKANDLLSQFGDHRQRVQSAITSVCEGRGILLVDDENRENEGDLIFSAQSMTETDMAIMIRHCSGIVCLCITEEKARQLNLPLMVEQNTSKYGTAFTISIEAAEGVTTGVSAADRIQTIRTAIAPNATPESLHHPGHIFPLIARSGGIKERSGHTEGSIDLMKLAGLAPCAVLCELTNDDGTMARLPEIIEFGLEHKYPV</sequence>
<evidence type="ECO:0000256" key="1">
    <source>
        <dbReference type="ARBA" id="ARBA00002284"/>
    </source>
</evidence>
<keyword evidence="7 12" id="KW-0479">Metal-binding</keyword>